<dbReference type="EC" id="4.2.1.10" evidence="2"/>
<dbReference type="InterPro" id="IPR013785">
    <property type="entry name" value="Aldolase_TIM"/>
</dbReference>
<protein>
    <recommendedName>
        <fullName evidence="2">3-dehydroquinate dehydratase</fullName>
        <ecNumber evidence="2">4.2.1.10</ecNumber>
    </recommendedName>
</protein>
<dbReference type="RefSeq" id="WP_163488544.1">
    <property type="nucleotide sequence ID" value="NZ_CP048738.1"/>
</dbReference>
<evidence type="ECO:0000313" key="6">
    <source>
        <dbReference type="EMBL" id="QIB77176.1"/>
    </source>
</evidence>
<organism evidence="6 7">
    <name type="scientific">Haloferax volcanii</name>
    <name type="common">Halobacterium volcanii</name>
    <dbReference type="NCBI Taxonomy" id="2246"/>
    <lineage>
        <taxon>Archaea</taxon>
        <taxon>Methanobacteriati</taxon>
        <taxon>Methanobacteriota</taxon>
        <taxon>Stenosarchaea group</taxon>
        <taxon>Halobacteria</taxon>
        <taxon>Halobacteriales</taxon>
        <taxon>Haloferacaceae</taxon>
        <taxon>Haloferax</taxon>
    </lineage>
</organism>
<dbReference type="AlphaFoldDB" id="A0A6C0UNY1"/>
<dbReference type="GO" id="GO:0003855">
    <property type="term" value="F:3-dehydroquinate dehydratase activity"/>
    <property type="evidence" value="ECO:0007669"/>
    <property type="project" value="UniProtKB-EC"/>
</dbReference>
<dbReference type="CDD" id="cd00502">
    <property type="entry name" value="DHQase_I"/>
    <property type="match status" value="1"/>
</dbReference>
<keyword evidence="3" id="KW-0456">Lyase</keyword>
<evidence type="ECO:0000256" key="3">
    <source>
        <dbReference type="ARBA" id="ARBA00023239"/>
    </source>
</evidence>
<dbReference type="Proteomes" id="UP000619835">
    <property type="component" value="Unassembled WGS sequence"/>
</dbReference>
<dbReference type="InterPro" id="IPR050146">
    <property type="entry name" value="Type-I_3-dehydroquinase"/>
</dbReference>
<dbReference type="EMBL" id="WOWC01000001">
    <property type="protein sequence ID" value="NLV01554.1"/>
    <property type="molecule type" value="Genomic_DNA"/>
</dbReference>
<dbReference type="Pfam" id="PF01487">
    <property type="entry name" value="DHquinase_I"/>
    <property type="match status" value="1"/>
</dbReference>
<dbReference type="GeneID" id="44082353"/>
<dbReference type="SUPFAM" id="SSF51569">
    <property type="entry name" value="Aldolase"/>
    <property type="match status" value="1"/>
</dbReference>
<keyword evidence="4" id="KW-0704">Schiff base</keyword>
<evidence type="ECO:0000313" key="7">
    <source>
        <dbReference type="Proteomes" id="UP000465667"/>
    </source>
</evidence>
<comment type="catalytic activity">
    <reaction evidence="1">
        <text>3-dehydroquinate = 3-dehydroshikimate + H2O</text>
        <dbReference type="Rhea" id="RHEA:21096"/>
        <dbReference type="ChEBI" id="CHEBI:15377"/>
        <dbReference type="ChEBI" id="CHEBI:16630"/>
        <dbReference type="ChEBI" id="CHEBI:32364"/>
        <dbReference type="EC" id="4.2.1.10"/>
    </reaction>
</comment>
<reference evidence="6 7" key="2">
    <citation type="submission" date="2020-02" db="EMBL/GenBank/DDBJ databases">
        <title>Whole genome sequence of Haloferax alexandrinus pws1.</title>
        <authorList>
            <person name="Verma D.K."/>
            <person name="Gopal K."/>
            <person name="Prasad E.S."/>
        </authorList>
    </citation>
    <scope>NUCLEOTIDE SEQUENCE [LARGE SCALE GENOMIC DNA]</scope>
    <source>
        <strain evidence="7">wsp1</strain>
        <strain evidence="6">Wsp1</strain>
    </source>
</reference>
<evidence type="ECO:0000313" key="5">
    <source>
        <dbReference type="EMBL" id="NLV01554.1"/>
    </source>
</evidence>
<proteinExistence type="predicted"/>
<gene>
    <name evidence="6" type="ORF">G3A49_03050</name>
    <name evidence="5" type="ORF">GOC85_03030</name>
</gene>
<evidence type="ECO:0000256" key="1">
    <source>
        <dbReference type="ARBA" id="ARBA00001864"/>
    </source>
</evidence>
<sequence>MVADAYALAGVTETLTEAAAAEGIADYVEFRMDGASTPLDALDEYDGSVPLIVSNRPVWAGGTAAESDRLETLAAAAAFDAVEMVDVELRTIRECGWLRDELREQDVELIVSHYDRHEKPQNTELLEIVSECNNYGNVAKLVVTAEEKTDSLALLQSFNTASERGMRVTGYALGEIGRHTRVIGVFYGASIAYAPIVSDERAPNDIDLEKLSNLVEWVSSAR</sequence>
<dbReference type="KEGG" id="hale:G3A49_03050"/>
<reference evidence="5" key="1">
    <citation type="submission" date="2019-12" db="EMBL/GenBank/DDBJ databases">
        <title>Haloferax alexandrinus strain pws11.</title>
        <authorList>
            <person name="Verma D.K."/>
            <person name="Gopal K."/>
            <person name="Prasad E.S."/>
        </authorList>
    </citation>
    <scope>NUCLEOTIDE SEQUENCE</scope>
    <source>
        <strain evidence="5">Pws11</strain>
    </source>
</reference>
<evidence type="ECO:0000256" key="4">
    <source>
        <dbReference type="ARBA" id="ARBA00023270"/>
    </source>
</evidence>
<evidence type="ECO:0000256" key="2">
    <source>
        <dbReference type="ARBA" id="ARBA00012060"/>
    </source>
</evidence>
<dbReference type="Gene3D" id="3.20.20.70">
    <property type="entry name" value="Aldolase class I"/>
    <property type="match status" value="1"/>
</dbReference>
<dbReference type="Proteomes" id="UP000465667">
    <property type="component" value="Chromosome"/>
</dbReference>
<dbReference type="EMBL" id="CP048738">
    <property type="protein sequence ID" value="QIB77176.1"/>
    <property type="molecule type" value="Genomic_DNA"/>
</dbReference>
<accession>A0A6C0UNY1</accession>
<name>A0A6C0UNY1_HALVO</name>
<dbReference type="PANTHER" id="PTHR43699">
    <property type="entry name" value="3-DEHYDROQUINATE DEHYDRATASE"/>
    <property type="match status" value="1"/>
</dbReference>
<dbReference type="PANTHER" id="PTHR43699:SF1">
    <property type="entry name" value="3-DEHYDROQUINATE DEHYDRATASE"/>
    <property type="match status" value="1"/>
</dbReference>
<dbReference type="InterPro" id="IPR001381">
    <property type="entry name" value="DHquinase_I"/>
</dbReference>
<dbReference type="GO" id="GO:0046279">
    <property type="term" value="P:3,4-dihydroxybenzoate biosynthetic process"/>
    <property type="evidence" value="ECO:0007669"/>
    <property type="project" value="UniProtKB-ARBA"/>
</dbReference>